<reference evidence="1 2" key="1">
    <citation type="submission" date="2019-05" db="EMBL/GenBank/DDBJ databases">
        <title>Emergence of the Ug99 lineage of the wheat stem rust pathogen through somatic hybridization.</title>
        <authorList>
            <person name="Li F."/>
            <person name="Upadhyaya N.M."/>
            <person name="Sperschneider J."/>
            <person name="Matny O."/>
            <person name="Nguyen-Phuc H."/>
            <person name="Mago R."/>
            <person name="Raley C."/>
            <person name="Miller M.E."/>
            <person name="Silverstein K.A.T."/>
            <person name="Henningsen E."/>
            <person name="Hirsch C.D."/>
            <person name="Visser B."/>
            <person name="Pretorius Z.A."/>
            <person name="Steffenson B.J."/>
            <person name="Schwessinger B."/>
            <person name="Dodds P.N."/>
            <person name="Figueroa M."/>
        </authorList>
    </citation>
    <scope>NUCLEOTIDE SEQUENCE [LARGE SCALE GENOMIC DNA]</scope>
    <source>
        <strain evidence="1 2">Ug99</strain>
    </source>
</reference>
<comment type="caution">
    <text evidence="1">The sequence shown here is derived from an EMBL/GenBank/DDBJ whole genome shotgun (WGS) entry which is preliminary data.</text>
</comment>
<dbReference type="AlphaFoldDB" id="A0A5B0RV44"/>
<accession>A0A5B0RV44</accession>
<organism evidence="1 2">
    <name type="scientific">Puccinia graminis f. sp. tritici</name>
    <dbReference type="NCBI Taxonomy" id="56615"/>
    <lineage>
        <taxon>Eukaryota</taxon>
        <taxon>Fungi</taxon>
        <taxon>Dikarya</taxon>
        <taxon>Basidiomycota</taxon>
        <taxon>Pucciniomycotina</taxon>
        <taxon>Pucciniomycetes</taxon>
        <taxon>Pucciniales</taxon>
        <taxon>Pucciniaceae</taxon>
        <taxon>Puccinia</taxon>
    </lineage>
</organism>
<dbReference type="EMBL" id="VDEP01000138">
    <property type="protein sequence ID" value="KAA1128965.1"/>
    <property type="molecule type" value="Genomic_DNA"/>
</dbReference>
<dbReference type="Proteomes" id="UP000325313">
    <property type="component" value="Unassembled WGS sequence"/>
</dbReference>
<name>A0A5B0RV44_PUCGR</name>
<gene>
    <name evidence="1" type="ORF">PGTUg99_015655</name>
</gene>
<sequence length="72" mass="7456">MVGQPNWVKKLGNPGLCCPTPTQIPAGLGRTVGQPDPSSPLLGGQCRACAQECLSHSFAQQDLATLQVLTPA</sequence>
<proteinExistence type="predicted"/>
<evidence type="ECO:0000313" key="1">
    <source>
        <dbReference type="EMBL" id="KAA1128965.1"/>
    </source>
</evidence>
<protein>
    <submittedName>
        <fullName evidence="1">Uncharacterized protein</fullName>
    </submittedName>
</protein>
<evidence type="ECO:0000313" key="2">
    <source>
        <dbReference type="Proteomes" id="UP000325313"/>
    </source>
</evidence>